<keyword evidence="2" id="KW-1185">Reference proteome</keyword>
<reference evidence="1" key="1">
    <citation type="submission" date="2020-08" db="EMBL/GenBank/DDBJ databases">
        <title>Multicomponent nature underlies the extraordinary mechanical properties of spider dragline silk.</title>
        <authorList>
            <person name="Kono N."/>
            <person name="Nakamura H."/>
            <person name="Mori M."/>
            <person name="Yoshida Y."/>
            <person name="Ohtoshi R."/>
            <person name="Malay A.D."/>
            <person name="Moran D.A.P."/>
            <person name="Tomita M."/>
            <person name="Numata K."/>
            <person name="Arakawa K."/>
        </authorList>
    </citation>
    <scope>NUCLEOTIDE SEQUENCE</scope>
</reference>
<dbReference type="EMBL" id="BMAW01068347">
    <property type="protein sequence ID" value="GFT63941.1"/>
    <property type="molecule type" value="Genomic_DNA"/>
</dbReference>
<evidence type="ECO:0000313" key="1">
    <source>
        <dbReference type="EMBL" id="GFT63941.1"/>
    </source>
</evidence>
<gene>
    <name evidence="1" type="ORF">NPIL_42191</name>
</gene>
<organism evidence="1 2">
    <name type="scientific">Nephila pilipes</name>
    <name type="common">Giant wood spider</name>
    <name type="synonym">Nephila maculata</name>
    <dbReference type="NCBI Taxonomy" id="299642"/>
    <lineage>
        <taxon>Eukaryota</taxon>
        <taxon>Metazoa</taxon>
        <taxon>Ecdysozoa</taxon>
        <taxon>Arthropoda</taxon>
        <taxon>Chelicerata</taxon>
        <taxon>Arachnida</taxon>
        <taxon>Araneae</taxon>
        <taxon>Araneomorphae</taxon>
        <taxon>Entelegynae</taxon>
        <taxon>Araneoidea</taxon>
        <taxon>Nephilidae</taxon>
        <taxon>Nephila</taxon>
    </lineage>
</organism>
<proteinExistence type="predicted"/>
<name>A0A8X6PCP8_NEPPI</name>
<evidence type="ECO:0000313" key="2">
    <source>
        <dbReference type="Proteomes" id="UP000887013"/>
    </source>
</evidence>
<comment type="caution">
    <text evidence="1">The sequence shown here is derived from an EMBL/GenBank/DDBJ whole genome shotgun (WGS) entry which is preliminary data.</text>
</comment>
<protein>
    <submittedName>
        <fullName evidence="1">Uncharacterized protein</fullName>
    </submittedName>
</protein>
<dbReference type="Proteomes" id="UP000887013">
    <property type="component" value="Unassembled WGS sequence"/>
</dbReference>
<accession>A0A8X6PCP8</accession>
<sequence length="86" mass="10150">MRFGWNSLLQWLSGRHYPPDSWVNHFIRQVEISQTKFLTPTVYNRVYIHLNAEHNIDIDDSLQCCGSTVELILHQYTNFADFHGLT</sequence>
<dbReference type="AlphaFoldDB" id="A0A8X6PCP8"/>